<gene>
    <name evidence="1" type="ORF">J0M35_16110</name>
</gene>
<evidence type="ECO:0000313" key="1">
    <source>
        <dbReference type="EMBL" id="MBN8661892.1"/>
    </source>
</evidence>
<accession>A0A8J7PPF8</accession>
<evidence type="ECO:0000313" key="2">
    <source>
        <dbReference type="Proteomes" id="UP000664277"/>
    </source>
</evidence>
<reference evidence="1" key="1">
    <citation type="submission" date="2021-02" db="EMBL/GenBank/DDBJ databases">
        <title>Genome-Resolved Metagenomics of a Microbial Community Performing Photosynthetic Biological Nutrient Removal.</title>
        <authorList>
            <person name="Mcdaniel E.A."/>
        </authorList>
    </citation>
    <scope>NUCLEOTIDE SEQUENCE</scope>
    <source>
        <strain evidence="1">UWPOB_OBS1</strain>
    </source>
</reference>
<name>A0A8J7PPF8_9BACT</name>
<protein>
    <submittedName>
        <fullName evidence="1">Uncharacterized protein</fullName>
    </submittedName>
</protein>
<organism evidence="1 2">
    <name type="scientific">Candidatus Obscuribacter phosphatis</name>
    <dbReference type="NCBI Taxonomy" id="1906157"/>
    <lineage>
        <taxon>Bacteria</taxon>
        <taxon>Bacillati</taxon>
        <taxon>Candidatus Melainabacteria</taxon>
        <taxon>Candidatus Obscuribacterales</taxon>
        <taxon>Candidatus Obscuribacteraceae</taxon>
        <taxon>Candidatus Obscuribacter</taxon>
    </lineage>
</organism>
<sequence>MCYILQFIVAHDKPDFQSAIQISQDLARLFRPVAIAEIVSPWVLVKLPEESPSRKISRIRYFFRPGWDWQAKPSQDMLNLEGTNATLKSFIVTPNEKSSEK</sequence>
<comment type="caution">
    <text evidence="1">The sequence shown here is derived from an EMBL/GenBank/DDBJ whole genome shotgun (WGS) entry which is preliminary data.</text>
</comment>
<proteinExistence type="predicted"/>
<dbReference type="AlphaFoldDB" id="A0A8J7PPF8"/>
<dbReference type="Proteomes" id="UP000664277">
    <property type="component" value="Unassembled WGS sequence"/>
</dbReference>
<dbReference type="EMBL" id="JAFLCK010000026">
    <property type="protein sequence ID" value="MBN8661892.1"/>
    <property type="molecule type" value="Genomic_DNA"/>
</dbReference>